<dbReference type="EMBL" id="LN554846">
    <property type="protein sequence ID" value="CED70880.1"/>
    <property type="molecule type" value="Genomic_DNA"/>
</dbReference>
<dbReference type="UniPathway" id="UPA00223"/>
<organism evidence="20 21">
    <name type="scientific">Aliivibrio wodanis</name>
    <dbReference type="NCBI Taxonomy" id="80852"/>
    <lineage>
        <taxon>Bacteria</taxon>
        <taxon>Pseudomonadati</taxon>
        <taxon>Pseudomonadota</taxon>
        <taxon>Gammaproteobacteria</taxon>
        <taxon>Vibrionales</taxon>
        <taxon>Vibrionaceae</taxon>
        <taxon>Aliivibrio</taxon>
    </lineage>
</organism>
<evidence type="ECO:0000256" key="19">
    <source>
        <dbReference type="SAM" id="Phobius"/>
    </source>
</evidence>
<dbReference type="OrthoDB" id="5612767at2"/>
<dbReference type="GeneID" id="28540356"/>
<keyword evidence="9 18" id="KW-0349">Heme</keyword>
<dbReference type="AlphaFoldDB" id="A0A090IRF9"/>
<protein>
    <recommendedName>
        <fullName evidence="4 16">Succinate dehydrogenase hydrophobic membrane anchor subunit</fullName>
    </recommendedName>
</protein>
<dbReference type="GO" id="GO:0017004">
    <property type="term" value="P:cytochrome complex assembly"/>
    <property type="evidence" value="ECO:0007669"/>
    <property type="project" value="TreeGrafter"/>
</dbReference>
<proteinExistence type="predicted"/>
<evidence type="ECO:0000256" key="18">
    <source>
        <dbReference type="PIRSR" id="PIRSR000169-2"/>
    </source>
</evidence>
<evidence type="ECO:0000256" key="17">
    <source>
        <dbReference type="PIRSR" id="PIRSR000169-1"/>
    </source>
</evidence>
<reference evidence="21" key="1">
    <citation type="submission" date="2014-09" db="EMBL/GenBank/DDBJ databases">
        <authorList>
            <person name="Hjerde E."/>
        </authorList>
    </citation>
    <scope>NUCLEOTIDE SEQUENCE [LARGE SCALE GENOMIC DNA]</scope>
    <source>
        <strain evidence="21">06/09/139</strain>
    </source>
</reference>
<keyword evidence="8 16" id="KW-0816">Tricarboxylic acid cycle</keyword>
<dbReference type="GO" id="GO:0020037">
    <property type="term" value="F:heme binding"/>
    <property type="evidence" value="ECO:0007669"/>
    <property type="project" value="InterPro"/>
</dbReference>
<keyword evidence="15 16" id="KW-0472">Membrane</keyword>
<evidence type="ECO:0000256" key="11">
    <source>
        <dbReference type="ARBA" id="ARBA00022723"/>
    </source>
</evidence>
<evidence type="ECO:0000256" key="8">
    <source>
        <dbReference type="ARBA" id="ARBA00022532"/>
    </source>
</evidence>
<evidence type="ECO:0000256" key="12">
    <source>
        <dbReference type="ARBA" id="ARBA00022982"/>
    </source>
</evidence>
<evidence type="ECO:0000256" key="14">
    <source>
        <dbReference type="ARBA" id="ARBA00023004"/>
    </source>
</evidence>
<dbReference type="HOGENOM" id="CLU_151315_2_0_6"/>
<feature type="transmembrane region" description="Helical" evidence="19">
    <location>
        <begin position="92"/>
        <end position="113"/>
    </location>
</feature>
<dbReference type="NCBIfam" id="TIGR02968">
    <property type="entry name" value="succ_dehyd_anc"/>
    <property type="match status" value="1"/>
</dbReference>
<dbReference type="GO" id="GO:0046872">
    <property type="term" value="F:metal ion binding"/>
    <property type="evidence" value="ECO:0007669"/>
    <property type="project" value="UniProtKB-KW"/>
</dbReference>
<evidence type="ECO:0000256" key="15">
    <source>
        <dbReference type="ARBA" id="ARBA00023136"/>
    </source>
</evidence>
<dbReference type="InterPro" id="IPR014312">
    <property type="entry name" value="Succ_DH_anchor"/>
</dbReference>
<feature type="transmembrane region" description="Helical" evidence="19">
    <location>
        <begin position="59"/>
        <end position="80"/>
    </location>
</feature>
<sequence>MVANVSSFGRNGVHDFILIRASAIILTLYTFYIVGFCVFGPELTYLSWTNFFGGMFTKVFTLLALFSIIIHAWIGLWQVLTDYIKPVMLRALLQLGLVSVLLGYFFSGLIIVWGV</sequence>
<dbReference type="GO" id="GO:0009055">
    <property type="term" value="F:electron transfer activity"/>
    <property type="evidence" value="ECO:0007669"/>
    <property type="project" value="TreeGrafter"/>
</dbReference>
<keyword evidence="14 18" id="KW-0408">Iron</keyword>
<dbReference type="KEGG" id="awd:AWOD_I_0787"/>
<evidence type="ECO:0000313" key="20">
    <source>
        <dbReference type="EMBL" id="CED70880.1"/>
    </source>
</evidence>
<keyword evidence="5 16" id="KW-0813">Transport</keyword>
<feature type="transmembrane region" description="Helical" evidence="19">
    <location>
        <begin position="17"/>
        <end position="39"/>
    </location>
</feature>
<evidence type="ECO:0000313" key="21">
    <source>
        <dbReference type="Proteomes" id="UP000032427"/>
    </source>
</evidence>
<feature type="binding site" evidence="17">
    <location>
        <position position="83"/>
    </location>
    <ligand>
        <name>a ubiquinone</name>
        <dbReference type="ChEBI" id="CHEBI:16389"/>
    </ligand>
</feature>
<comment type="cofactor">
    <cofactor evidence="18">
        <name>heme</name>
        <dbReference type="ChEBI" id="CHEBI:30413"/>
    </cofactor>
    <text evidence="18">The heme is bound between the two transmembrane subunits.</text>
</comment>
<dbReference type="PANTHER" id="PTHR38689">
    <property type="entry name" value="SUCCINATE DEHYDROGENASE HYDROPHOBIC MEMBRANE ANCHOR SUBUNIT"/>
    <property type="match status" value="1"/>
</dbReference>
<evidence type="ECO:0000256" key="10">
    <source>
        <dbReference type="ARBA" id="ARBA00022692"/>
    </source>
</evidence>
<keyword evidence="12 16" id="KW-0249">Electron transport</keyword>
<dbReference type="Pfam" id="PF01127">
    <property type="entry name" value="Sdh_cyt"/>
    <property type="match status" value="1"/>
</dbReference>
<dbReference type="Gene3D" id="1.20.1300.10">
    <property type="entry name" value="Fumarate reductase/succinate dehydrogenase, transmembrane subunit"/>
    <property type="match status" value="1"/>
</dbReference>
<evidence type="ECO:0000256" key="5">
    <source>
        <dbReference type="ARBA" id="ARBA00022448"/>
    </source>
</evidence>
<feature type="binding site" description="axial binding residue" evidence="18">
    <location>
        <position position="71"/>
    </location>
    <ligand>
        <name>heme</name>
        <dbReference type="ChEBI" id="CHEBI:30413"/>
        <note>ligand shared with second transmembrane subunit</note>
    </ligand>
    <ligandPart>
        <name>Fe</name>
        <dbReference type="ChEBI" id="CHEBI:18248"/>
    </ligandPart>
</feature>
<dbReference type="STRING" id="80852.AWOD_I_0787"/>
<keyword evidence="13 19" id="KW-1133">Transmembrane helix</keyword>
<evidence type="ECO:0000256" key="7">
    <source>
        <dbReference type="ARBA" id="ARBA00022519"/>
    </source>
</evidence>
<dbReference type="PANTHER" id="PTHR38689:SF1">
    <property type="entry name" value="SUCCINATE DEHYDROGENASE HYDROPHOBIC MEMBRANE ANCHOR SUBUNIT"/>
    <property type="match status" value="1"/>
</dbReference>
<dbReference type="PATRIC" id="fig|80852.17.peg.800"/>
<dbReference type="CDD" id="cd03494">
    <property type="entry name" value="SQR_TypeC_SdhD"/>
    <property type="match status" value="1"/>
</dbReference>
<dbReference type="InterPro" id="IPR000701">
    <property type="entry name" value="SuccDH_FuR_B_TM-su"/>
</dbReference>
<evidence type="ECO:0000256" key="1">
    <source>
        <dbReference type="ARBA" id="ARBA00004050"/>
    </source>
</evidence>
<evidence type="ECO:0000256" key="6">
    <source>
        <dbReference type="ARBA" id="ARBA00022475"/>
    </source>
</evidence>
<evidence type="ECO:0000256" key="13">
    <source>
        <dbReference type="ARBA" id="ARBA00022989"/>
    </source>
</evidence>
<comment type="pathway">
    <text evidence="3 16">Carbohydrate metabolism; tricarboxylic acid cycle.</text>
</comment>
<evidence type="ECO:0000256" key="9">
    <source>
        <dbReference type="ARBA" id="ARBA00022617"/>
    </source>
</evidence>
<name>A0A090IRF9_9GAMM</name>
<dbReference type="InterPro" id="IPR034804">
    <property type="entry name" value="SQR/QFR_C/D"/>
</dbReference>
<dbReference type="PIRSF" id="PIRSF000169">
    <property type="entry name" value="SDH_D"/>
    <property type="match status" value="1"/>
</dbReference>
<gene>
    <name evidence="20" type="primary">sdhD</name>
    <name evidence="20" type="ORF">AWOD_I_0787</name>
</gene>
<dbReference type="Proteomes" id="UP000032427">
    <property type="component" value="Chromosome 1"/>
</dbReference>
<dbReference type="SUPFAM" id="SSF81343">
    <property type="entry name" value="Fumarate reductase respiratory complex transmembrane subunits"/>
    <property type="match status" value="1"/>
</dbReference>
<keyword evidence="6 16" id="KW-1003">Cell membrane</keyword>
<keyword evidence="7 16" id="KW-0997">Cell inner membrane</keyword>
<evidence type="ECO:0000256" key="16">
    <source>
        <dbReference type="PIRNR" id="PIRNR000169"/>
    </source>
</evidence>
<comment type="function">
    <text evidence="1 16">Membrane-anchoring subunit of succinate dehydrogenase (SDH).</text>
</comment>
<accession>A0A090IRF9</accession>
<evidence type="ECO:0000256" key="2">
    <source>
        <dbReference type="ARBA" id="ARBA00004429"/>
    </source>
</evidence>
<comment type="subcellular location">
    <subcellularLocation>
        <location evidence="2 16">Cell inner membrane</location>
        <topology evidence="2 16">Multi-pass membrane protein</topology>
    </subcellularLocation>
</comment>
<dbReference type="GO" id="GO:0006099">
    <property type="term" value="P:tricarboxylic acid cycle"/>
    <property type="evidence" value="ECO:0007669"/>
    <property type="project" value="UniProtKB-UniRule"/>
</dbReference>
<evidence type="ECO:0000256" key="3">
    <source>
        <dbReference type="ARBA" id="ARBA00005163"/>
    </source>
</evidence>
<dbReference type="GO" id="GO:0005886">
    <property type="term" value="C:plasma membrane"/>
    <property type="evidence" value="ECO:0007669"/>
    <property type="project" value="UniProtKB-SubCell"/>
</dbReference>
<keyword evidence="21" id="KW-1185">Reference proteome</keyword>
<keyword evidence="11 18" id="KW-0479">Metal-binding</keyword>
<keyword evidence="10 19" id="KW-0812">Transmembrane</keyword>
<evidence type="ECO:0000256" key="4">
    <source>
        <dbReference type="ARBA" id="ARBA00019425"/>
    </source>
</evidence>